<protein>
    <recommendedName>
        <fullName evidence="3">AbiTii domain-containing protein</fullName>
    </recommendedName>
</protein>
<reference evidence="1" key="1">
    <citation type="submission" date="2024-04" db="EMBL/GenBank/DDBJ databases">
        <title>Mariniflexile litorale, isolated from the shallow sediments of the Sea of Japan.</title>
        <authorList>
            <person name="Romanenko L."/>
            <person name="Isaeva M."/>
        </authorList>
    </citation>
    <scope>NUCLEOTIDE SEQUENCE [LARGE SCALE GENOMIC DNA]</scope>
    <source>
        <strain evidence="1">KMM 9835</strain>
    </source>
</reference>
<organism evidence="1 2">
    <name type="scientific">Mariniflexile litorale</name>
    <dbReference type="NCBI Taxonomy" id="3045158"/>
    <lineage>
        <taxon>Bacteria</taxon>
        <taxon>Pseudomonadati</taxon>
        <taxon>Bacteroidota</taxon>
        <taxon>Flavobacteriia</taxon>
        <taxon>Flavobacteriales</taxon>
        <taxon>Flavobacteriaceae</taxon>
        <taxon>Mariniflexile</taxon>
    </lineage>
</organism>
<sequence length="247" mass="28907">MLEKTSELKIKQVLIEISKYNSEEILSEILKNSDFEFNYTGLIQGDREIFNINVHIEPKVFYKYLDTKNLIENDLRKRINEISQILVKQIRVIPDNSKVSTRKFEIRSVYTEWEEINSSQLKLIELFEKSNDSIDYQNIGNASRIIMEKIALQVFDSEIHIPENSETDIRKGKFKNQLRTFLEYELKGKKNQQLRKVSQSSIDLVCSSIDIMNVTTHKLDAEKKFAELCVVSTINLINIIKIILDIE</sequence>
<dbReference type="KEGG" id="mlil:QLS71_007380"/>
<name>A0AAU7EJQ1_9FLAO</name>
<evidence type="ECO:0000313" key="1">
    <source>
        <dbReference type="EMBL" id="XBL15829.1"/>
    </source>
</evidence>
<accession>A0AAU7EJQ1</accession>
<dbReference type="RefSeq" id="WP_308991673.1">
    <property type="nucleotide sequence ID" value="NZ_CP155618.1"/>
</dbReference>
<proteinExistence type="predicted"/>
<evidence type="ECO:0008006" key="3">
    <source>
        <dbReference type="Google" id="ProtNLM"/>
    </source>
</evidence>
<dbReference type="Proteomes" id="UP001224325">
    <property type="component" value="Chromosome"/>
</dbReference>
<dbReference type="EMBL" id="CP155618">
    <property type="protein sequence ID" value="XBL15829.1"/>
    <property type="molecule type" value="Genomic_DNA"/>
</dbReference>
<evidence type="ECO:0000313" key="2">
    <source>
        <dbReference type="Proteomes" id="UP001224325"/>
    </source>
</evidence>
<dbReference type="AlphaFoldDB" id="A0AAU7EJQ1"/>
<keyword evidence="2" id="KW-1185">Reference proteome</keyword>
<gene>
    <name evidence="1" type="ORF">QLS71_007380</name>
</gene>